<feature type="compositionally biased region" description="Basic and acidic residues" evidence="1">
    <location>
        <begin position="75"/>
        <end position="88"/>
    </location>
</feature>
<dbReference type="VEuPathDB" id="FungiDB:UREG_02064"/>
<dbReference type="EMBL" id="CH476615">
    <property type="protein sequence ID" value="EEP77215.1"/>
    <property type="molecule type" value="Genomic_DNA"/>
</dbReference>
<keyword evidence="3" id="KW-1185">Reference proteome</keyword>
<name>C4JKA7_UNCRE</name>
<dbReference type="RefSeq" id="XP_002542548.1">
    <property type="nucleotide sequence ID" value="XM_002542502.1"/>
</dbReference>
<feature type="region of interest" description="Disordered" evidence="1">
    <location>
        <begin position="72"/>
        <end position="94"/>
    </location>
</feature>
<sequence>MDAIFDWYQFHATGHEISTEQPSWKRPASPQTSPNTEKRKQLNIEQAWPRDAHLAVKYGQATLPDALSSQCLRDPGLRKREPSTREAPKATARGRSGRVLMVASPLRFLPPSSVGHPSTSIVKKLPHCRSLECLLAAKDSRIEFLTERCHVSKPDLIVIDRFTPLNSVSRFGCIRDLVFKLGGFNPCLHLANIVQTPQQGICQIPKRSVPALASRPLFCQTQCHSFADCEPRGLHNSQSAQTTRSNCGVLVGSSCEEYQLLWKPEWSIFLENRKLPACSGLGLDHCPLSTIVSGELSLLDGASSRKLWGLQRYYIGGSSRIRYSSSSSLQAPAATRRLILGLRAGTGGHQAMRSRQVPRAPGEFGTRPMSQRTLPSCQHFPSRSATNAQHERRPSR</sequence>
<evidence type="ECO:0000313" key="3">
    <source>
        <dbReference type="Proteomes" id="UP000002058"/>
    </source>
</evidence>
<evidence type="ECO:0000313" key="2">
    <source>
        <dbReference type="EMBL" id="EEP77215.1"/>
    </source>
</evidence>
<dbReference type="InParanoid" id="C4JKA7"/>
<feature type="compositionally biased region" description="Polar residues" evidence="1">
    <location>
        <begin position="368"/>
        <end position="388"/>
    </location>
</feature>
<dbReference type="GeneID" id="8441260"/>
<organism evidence="2 3">
    <name type="scientific">Uncinocarpus reesii (strain UAMH 1704)</name>
    <dbReference type="NCBI Taxonomy" id="336963"/>
    <lineage>
        <taxon>Eukaryota</taxon>
        <taxon>Fungi</taxon>
        <taxon>Dikarya</taxon>
        <taxon>Ascomycota</taxon>
        <taxon>Pezizomycotina</taxon>
        <taxon>Eurotiomycetes</taxon>
        <taxon>Eurotiomycetidae</taxon>
        <taxon>Onygenales</taxon>
        <taxon>Onygenaceae</taxon>
        <taxon>Uncinocarpus</taxon>
    </lineage>
</organism>
<dbReference type="HOGENOM" id="CLU_696756_0_0_1"/>
<feature type="region of interest" description="Disordered" evidence="1">
    <location>
        <begin position="345"/>
        <end position="396"/>
    </location>
</feature>
<accession>C4JKA7</accession>
<reference evidence="3" key="1">
    <citation type="journal article" date="2009" name="Genome Res.">
        <title>Comparative genomic analyses of the human fungal pathogens Coccidioides and their relatives.</title>
        <authorList>
            <person name="Sharpton T.J."/>
            <person name="Stajich J.E."/>
            <person name="Rounsley S.D."/>
            <person name="Gardner M.J."/>
            <person name="Wortman J.R."/>
            <person name="Jordar V.S."/>
            <person name="Maiti R."/>
            <person name="Kodira C.D."/>
            <person name="Neafsey D.E."/>
            <person name="Zeng Q."/>
            <person name="Hung C.-Y."/>
            <person name="McMahan C."/>
            <person name="Muszewska A."/>
            <person name="Grynberg M."/>
            <person name="Mandel M.A."/>
            <person name="Kellner E.M."/>
            <person name="Barker B.M."/>
            <person name="Galgiani J.N."/>
            <person name="Orbach M.J."/>
            <person name="Kirkland T.N."/>
            <person name="Cole G.T."/>
            <person name="Henn M.R."/>
            <person name="Birren B.W."/>
            <person name="Taylor J.W."/>
        </authorList>
    </citation>
    <scope>NUCLEOTIDE SEQUENCE [LARGE SCALE GENOMIC DNA]</scope>
    <source>
        <strain evidence="3">UAMH 1704</strain>
    </source>
</reference>
<dbReference type="KEGG" id="ure:UREG_02064"/>
<feature type="region of interest" description="Disordered" evidence="1">
    <location>
        <begin position="18"/>
        <end position="40"/>
    </location>
</feature>
<dbReference type="Proteomes" id="UP000002058">
    <property type="component" value="Unassembled WGS sequence"/>
</dbReference>
<proteinExistence type="predicted"/>
<protein>
    <submittedName>
        <fullName evidence="2">Uncharacterized protein</fullName>
    </submittedName>
</protein>
<evidence type="ECO:0000256" key="1">
    <source>
        <dbReference type="SAM" id="MobiDB-lite"/>
    </source>
</evidence>
<dbReference type="AlphaFoldDB" id="C4JKA7"/>
<gene>
    <name evidence="2" type="ORF">UREG_02064</name>
</gene>